<keyword evidence="2" id="KW-0645">Protease</keyword>
<dbReference type="InterPro" id="IPR050570">
    <property type="entry name" value="Cell_wall_metabolism_enzyme"/>
</dbReference>
<evidence type="ECO:0000256" key="2">
    <source>
        <dbReference type="ARBA" id="ARBA00022670"/>
    </source>
</evidence>
<comment type="cofactor">
    <cofactor evidence="1">
        <name>Zn(2+)</name>
        <dbReference type="ChEBI" id="CHEBI:29105"/>
    </cofactor>
</comment>
<protein>
    <submittedName>
        <fullName evidence="8">M23 family metallopeptidase</fullName>
    </submittedName>
</protein>
<gene>
    <name evidence="8" type="ORF">FW784_14005</name>
</gene>
<dbReference type="InterPro" id="IPR011055">
    <property type="entry name" value="Dup_hybrid_motif"/>
</dbReference>
<keyword evidence="9" id="KW-1185">Reference proteome</keyword>
<dbReference type="PANTHER" id="PTHR21666">
    <property type="entry name" value="PEPTIDASE-RELATED"/>
    <property type="match status" value="1"/>
</dbReference>
<keyword evidence="4" id="KW-0378">Hydrolase</keyword>
<evidence type="ECO:0000256" key="6">
    <source>
        <dbReference type="ARBA" id="ARBA00023049"/>
    </source>
</evidence>
<dbReference type="GO" id="GO:0006508">
    <property type="term" value="P:proteolysis"/>
    <property type="evidence" value="ECO:0007669"/>
    <property type="project" value="UniProtKB-KW"/>
</dbReference>
<comment type="caution">
    <text evidence="8">The sequence shown here is derived from an EMBL/GenBank/DDBJ whole genome shotgun (WGS) entry which is preliminary data.</text>
</comment>
<keyword evidence="6" id="KW-0482">Metalloprotease</keyword>
<dbReference type="EMBL" id="VTRV01000272">
    <property type="protein sequence ID" value="TZF80517.1"/>
    <property type="molecule type" value="Genomic_DNA"/>
</dbReference>
<feature type="domain" description="M23ase beta-sheet core" evidence="7">
    <location>
        <begin position="37"/>
        <end position="128"/>
    </location>
</feature>
<evidence type="ECO:0000256" key="3">
    <source>
        <dbReference type="ARBA" id="ARBA00022723"/>
    </source>
</evidence>
<dbReference type="GO" id="GO:0046872">
    <property type="term" value="F:metal ion binding"/>
    <property type="evidence" value="ECO:0007669"/>
    <property type="project" value="UniProtKB-KW"/>
</dbReference>
<dbReference type="GO" id="GO:0004222">
    <property type="term" value="F:metalloendopeptidase activity"/>
    <property type="evidence" value="ECO:0007669"/>
    <property type="project" value="TreeGrafter"/>
</dbReference>
<keyword evidence="5" id="KW-0862">Zinc</keyword>
<dbReference type="Gene3D" id="2.70.70.10">
    <property type="entry name" value="Glucose Permease (Domain IIA)"/>
    <property type="match status" value="1"/>
</dbReference>
<accession>A0A5D8YE51</accession>
<dbReference type="CDD" id="cd12797">
    <property type="entry name" value="M23_peptidase"/>
    <property type="match status" value="1"/>
</dbReference>
<evidence type="ECO:0000259" key="7">
    <source>
        <dbReference type="Pfam" id="PF01551"/>
    </source>
</evidence>
<evidence type="ECO:0000313" key="9">
    <source>
        <dbReference type="Proteomes" id="UP000323164"/>
    </source>
</evidence>
<dbReference type="PANTHER" id="PTHR21666:SF288">
    <property type="entry name" value="CELL DIVISION PROTEIN YTFB"/>
    <property type="match status" value="1"/>
</dbReference>
<evidence type="ECO:0000256" key="1">
    <source>
        <dbReference type="ARBA" id="ARBA00001947"/>
    </source>
</evidence>
<dbReference type="SUPFAM" id="SSF51261">
    <property type="entry name" value="Duplicated hybrid motif"/>
    <property type="match status" value="1"/>
</dbReference>
<sequence length="150" mass="15951">MSGAPQRMSSGLIIPVAGIQPSQLVDTFTEARSEGRVHEAIDIMAPAGTPVLAAVDGPVAKLFTSARGGLTIYQYDGDARRVYYYAHLQSYAPGLAEGQALRQGQLIGFVGSSGDASPTAPHLHFTVGDLGPDKKWWQSTALNPYPLLVR</sequence>
<proteinExistence type="predicted"/>
<name>A0A5D8YE51_9GAMM</name>
<evidence type="ECO:0000256" key="5">
    <source>
        <dbReference type="ARBA" id="ARBA00022833"/>
    </source>
</evidence>
<evidence type="ECO:0000256" key="4">
    <source>
        <dbReference type="ARBA" id="ARBA00022801"/>
    </source>
</evidence>
<organism evidence="8 9">
    <name type="scientific">Cognatilysobacter lacus</name>
    <dbReference type="NCBI Taxonomy" id="1643323"/>
    <lineage>
        <taxon>Bacteria</taxon>
        <taxon>Pseudomonadati</taxon>
        <taxon>Pseudomonadota</taxon>
        <taxon>Gammaproteobacteria</taxon>
        <taxon>Lysobacterales</taxon>
        <taxon>Lysobacteraceae</taxon>
        <taxon>Cognatilysobacter</taxon>
    </lineage>
</organism>
<dbReference type="InterPro" id="IPR016047">
    <property type="entry name" value="M23ase_b-sheet_dom"/>
</dbReference>
<keyword evidence="3" id="KW-0479">Metal-binding</keyword>
<reference evidence="8 9" key="1">
    <citation type="submission" date="2019-08" db="EMBL/GenBank/DDBJ databases">
        <title>Draft genome sequence of Lysobacter sp. UKS-15.</title>
        <authorList>
            <person name="Im W.-T."/>
        </authorList>
    </citation>
    <scope>NUCLEOTIDE SEQUENCE [LARGE SCALE GENOMIC DNA]</scope>
    <source>
        <strain evidence="8 9">UKS-15</strain>
    </source>
</reference>
<dbReference type="Proteomes" id="UP000323164">
    <property type="component" value="Unassembled WGS sequence"/>
</dbReference>
<dbReference type="Pfam" id="PF01551">
    <property type="entry name" value="Peptidase_M23"/>
    <property type="match status" value="1"/>
</dbReference>
<dbReference type="OrthoDB" id="9800107at2"/>
<evidence type="ECO:0000313" key="8">
    <source>
        <dbReference type="EMBL" id="TZF80517.1"/>
    </source>
</evidence>
<dbReference type="AlphaFoldDB" id="A0A5D8YE51"/>